<keyword evidence="2" id="KW-1185">Reference proteome</keyword>
<proteinExistence type="predicted"/>
<comment type="caution">
    <text evidence="1">The sequence shown here is derived from an EMBL/GenBank/DDBJ whole genome shotgun (WGS) entry which is preliminary data.</text>
</comment>
<evidence type="ECO:0000313" key="1">
    <source>
        <dbReference type="EMBL" id="KAL3815311.1"/>
    </source>
</evidence>
<protein>
    <submittedName>
        <fullName evidence="1">Uncharacterized protein</fullName>
    </submittedName>
</protein>
<dbReference type="Proteomes" id="UP001530377">
    <property type="component" value="Unassembled WGS sequence"/>
</dbReference>
<dbReference type="EMBL" id="JALLPB020000205">
    <property type="protein sequence ID" value="KAL3815311.1"/>
    <property type="molecule type" value="Genomic_DNA"/>
</dbReference>
<sequence>MADSQGYDPKRSRVNDDTMMDFIRGTVSGDIQDVPGIGPAAAKRLASGEGDDKVTNTYQLIGKFLMLKGPDTDDNKVESMEHCEKFWYWLQDKGISAHRSAIVKAIAMKVNGLLPGVYDPDLYDGDSEEE</sequence>
<accession>A0ABD3RTF9</accession>
<dbReference type="AlphaFoldDB" id="A0ABD3RTF9"/>
<evidence type="ECO:0000313" key="2">
    <source>
        <dbReference type="Proteomes" id="UP001530377"/>
    </source>
</evidence>
<gene>
    <name evidence="1" type="ORF">ACHAXA_006813</name>
</gene>
<name>A0ABD3RTF9_9STRA</name>
<reference evidence="1 2" key="1">
    <citation type="submission" date="2024-10" db="EMBL/GenBank/DDBJ databases">
        <title>Updated reference genomes for cyclostephanoid diatoms.</title>
        <authorList>
            <person name="Roberts W.R."/>
            <person name="Alverson A.J."/>
        </authorList>
    </citation>
    <scope>NUCLEOTIDE SEQUENCE [LARGE SCALE GENOMIC DNA]</scope>
    <source>
        <strain evidence="1 2">AJA228-03</strain>
    </source>
</reference>
<organism evidence="1 2">
    <name type="scientific">Cyclostephanos tholiformis</name>
    <dbReference type="NCBI Taxonomy" id="382380"/>
    <lineage>
        <taxon>Eukaryota</taxon>
        <taxon>Sar</taxon>
        <taxon>Stramenopiles</taxon>
        <taxon>Ochrophyta</taxon>
        <taxon>Bacillariophyta</taxon>
        <taxon>Coscinodiscophyceae</taxon>
        <taxon>Thalassiosirophycidae</taxon>
        <taxon>Stephanodiscales</taxon>
        <taxon>Stephanodiscaceae</taxon>
        <taxon>Cyclostephanos</taxon>
    </lineage>
</organism>